<comment type="subcellular location">
    <subcellularLocation>
        <location evidence="6">Cytoplasm</location>
    </subcellularLocation>
</comment>
<dbReference type="HAMAP" id="MF_01894">
    <property type="entry name" value="Smc_prok"/>
    <property type="match status" value="1"/>
</dbReference>
<dbReference type="SUPFAM" id="SSF75553">
    <property type="entry name" value="Smc hinge domain"/>
    <property type="match status" value="1"/>
</dbReference>
<evidence type="ECO:0000313" key="10">
    <source>
        <dbReference type="Proteomes" id="UP000662873"/>
    </source>
</evidence>
<evidence type="ECO:0000256" key="1">
    <source>
        <dbReference type="ARBA" id="ARBA00022490"/>
    </source>
</evidence>
<dbReference type="Proteomes" id="UP000662873">
    <property type="component" value="Chromosome"/>
</dbReference>
<dbReference type="InterPro" id="IPR036277">
    <property type="entry name" value="SMC_hinge_sf"/>
</dbReference>
<reference evidence="9" key="1">
    <citation type="journal article" name="DNA Res.">
        <title>The physiological potential of anammox bacteria as revealed by their core genome structure.</title>
        <authorList>
            <person name="Okubo T."/>
            <person name="Toyoda A."/>
            <person name="Fukuhara K."/>
            <person name="Uchiyama I."/>
            <person name="Harigaya Y."/>
            <person name="Kuroiwa M."/>
            <person name="Suzuki T."/>
            <person name="Murakami Y."/>
            <person name="Suwa Y."/>
            <person name="Takami H."/>
        </authorList>
    </citation>
    <scope>NUCLEOTIDE SEQUENCE</scope>
    <source>
        <strain evidence="9">317325-2</strain>
    </source>
</reference>
<evidence type="ECO:0000256" key="6">
    <source>
        <dbReference type="HAMAP-Rule" id="MF_01894"/>
    </source>
</evidence>
<dbReference type="GO" id="GO:0005737">
    <property type="term" value="C:cytoplasm"/>
    <property type="evidence" value="ECO:0007669"/>
    <property type="project" value="UniProtKB-SubCell"/>
</dbReference>
<dbReference type="InterPro" id="IPR027417">
    <property type="entry name" value="P-loop_NTPase"/>
</dbReference>
<dbReference type="PIRSF" id="PIRSF005719">
    <property type="entry name" value="SMC"/>
    <property type="match status" value="1"/>
</dbReference>
<dbReference type="EMBL" id="AP021858">
    <property type="protein sequence ID" value="BBO24202.1"/>
    <property type="molecule type" value="Genomic_DNA"/>
</dbReference>
<keyword evidence="1 6" id="KW-0963">Cytoplasm</keyword>
<dbReference type="Gene3D" id="3.40.50.300">
    <property type="entry name" value="P-loop containing nucleotide triphosphate hydrolases"/>
    <property type="match status" value="2"/>
</dbReference>
<dbReference type="GO" id="GO:0003677">
    <property type="term" value="F:DNA binding"/>
    <property type="evidence" value="ECO:0007669"/>
    <property type="project" value="UniProtKB-UniRule"/>
</dbReference>
<evidence type="ECO:0000256" key="5">
    <source>
        <dbReference type="ARBA" id="ARBA00023125"/>
    </source>
</evidence>
<dbReference type="SUPFAM" id="SSF52540">
    <property type="entry name" value="P-loop containing nucleoside triphosphate hydrolases"/>
    <property type="match status" value="1"/>
</dbReference>
<name>A0A809RWF4_9BACT</name>
<comment type="similarity">
    <text evidence="6">Belongs to the SMC family.</text>
</comment>
<dbReference type="Pfam" id="PF02463">
    <property type="entry name" value="SMC_N"/>
    <property type="match status" value="1"/>
</dbReference>
<dbReference type="GO" id="GO:0030261">
    <property type="term" value="P:chromosome condensation"/>
    <property type="evidence" value="ECO:0007669"/>
    <property type="project" value="InterPro"/>
</dbReference>
<dbReference type="NCBIfam" id="TIGR02168">
    <property type="entry name" value="SMC_prok_B"/>
    <property type="match status" value="1"/>
</dbReference>
<dbReference type="SMART" id="SM00968">
    <property type="entry name" value="SMC_hinge"/>
    <property type="match status" value="1"/>
</dbReference>
<feature type="region of interest" description="Disordered" evidence="7">
    <location>
        <begin position="815"/>
        <end position="855"/>
    </location>
</feature>
<dbReference type="GO" id="GO:0005694">
    <property type="term" value="C:chromosome"/>
    <property type="evidence" value="ECO:0007669"/>
    <property type="project" value="InterPro"/>
</dbReference>
<keyword evidence="5 6" id="KW-0238">DNA-binding</keyword>
<comment type="subunit">
    <text evidence="6">Homodimer.</text>
</comment>
<dbReference type="PANTHER" id="PTHR43977">
    <property type="entry name" value="STRUCTURAL MAINTENANCE OF CHROMOSOMES PROTEIN 3"/>
    <property type="match status" value="1"/>
</dbReference>
<dbReference type="GO" id="GO:0007062">
    <property type="term" value="P:sister chromatid cohesion"/>
    <property type="evidence" value="ECO:0007669"/>
    <property type="project" value="InterPro"/>
</dbReference>
<dbReference type="InterPro" id="IPR003395">
    <property type="entry name" value="RecF/RecN/SMC_N"/>
</dbReference>
<dbReference type="InterPro" id="IPR024704">
    <property type="entry name" value="SMC"/>
</dbReference>
<dbReference type="InterPro" id="IPR011890">
    <property type="entry name" value="SMC_prok"/>
</dbReference>
<dbReference type="Gene3D" id="3.30.70.1620">
    <property type="match status" value="1"/>
</dbReference>
<dbReference type="GO" id="GO:0005524">
    <property type="term" value="F:ATP binding"/>
    <property type="evidence" value="ECO:0007669"/>
    <property type="project" value="UniProtKB-UniRule"/>
</dbReference>
<evidence type="ECO:0000313" key="9">
    <source>
        <dbReference type="EMBL" id="BBO24202.1"/>
    </source>
</evidence>
<feature type="coiled-coil region" evidence="6">
    <location>
        <begin position="671"/>
        <end position="754"/>
    </location>
</feature>
<comment type="function">
    <text evidence="6">Required for chromosome condensation and partitioning.</text>
</comment>
<keyword evidence="4 6" id="KW-0175">Coiled coil</keyword>
<dbReference type="GO" id="GO:0006260">
    <property type="term" value="P:DNA replication"/>
    <property type="evidence" value="ECO:0007669"/>
    <property type="project" value="UniProtKB-UniRule"/>
</dbReference>
<sequence>MRLKSIRLIGFKTFADKTEIDVEGDVIAVVGPNGCGKSNLVDAILWALGEGNPKHLRAEIGQDVIFNGSNKRKPLGFAEVMLLFDNEDGALPVPTSEVSVTRRIDRSGNSQYQINRRTCRLKDVAELMADSGLGRSGYAIVGQKDIDQALAASPDDRRNWLDEAAGVQRYRARKLDALRRLSSAEAHLQRVEDILSEVGRQREPLREQAKDALQYREVQRSLRAVEVAQLAHELDAASLEIDRRQANLRAAQDLAASEAKEVAALEAQAAKVSERISELESAMEGLRERQSEVLTEYERAESAIKLGEQRLESLDQLETTLFQDTDAVDQRIRESTQELSVAEAELAAAKAELERVRVECAGAGQEARKLAEGLKAIEAKLQSARDEHARALKQQIEQEHRRERFDEASRELRGIVESLPELEKELEKATKDRDAAQNKLAAERKGLSELQLNLKSIAASLHQSTEKESKLLSRQAELEGTRRGIEATLATHEGLHEGPRAVLEAQSKGKLPGSFDSVGESLIARPEHALAIERALGSSVHDLIVPSEAEAKAAIEYLKRNRAGRATFLPITLMRPRPTSREMEQLLRRPGVLGLASELVQCRPEHLPAIETLLGDVIVVDNLDTALTLAKTTGWRRIVSLDGEVVHRKGSVTGGIQARQGAGIVQRRADLAQAELEISRIAEDVAQMASEKRKLSDELTALRNSAGKAEAKLMALAERAKEAEEWRHNLEQEFQATQKSAARLEAEILRLEKSTAQTAELPQVDALQSERDALLRQFSERSADADVAERRISDAEQAVVSLEERVKQADHRLKRAQEAQTYSQSKLSKVGPEREQTRKEIKESHSRRDSLSRLREDVSAKLQHAQESRQSSIAQSLDLQAKAKQARWAAQEAAERAHAEELSKAKAEGRRAAAHQRLLEEYGIDEVEARRVAAETEVPPNAAALVARLRRELKAMGEVNLGAIEAFDRLEERFQELTAQSEDILTGIAEVESTIRELDLQTRERFRSTFEKVQAAFSTLFGRLFPGGKGELRLTDPENLLETGIEIDVTLPGKKRQKLDLLSGGERSLCATTFLFSLLQVKPSPLVILDEVDAPLDGRNVERFTDLLREFADRCQFIVITHNATTIEGAPVWLGVTMTEPGVSVVLPARLPEGFDDVRRRPTELPKAIVAVEAYTPTRSNG</sequence>
<dbReference type="AlphaFoldDB" id="A0A809RWF4"/>
<evidence type="ECO:0000256" key="4">
    <source>
        <dbReference type="ARBA" id="ARBA00023054"/>
    </source>
</evidence>
<dbReference type="InterPro" id="IPR010935">
    <property type="entry name" value="SMC_hinge"/>
</dbReference>
<feature type="coiled-coil region" evidence="6">
    <location>
        <begin position="227"/>
        <end position="453"/>
    </location>
</feature>
<dbReference type="KEGG" id="npy:NPRO_17970"/>
<dbReference type="Gene3D" id="1.20.1060.20">
    <property type="match status" value="1"/>
</dbReference>
<keyword evidence="2 6" id="KW-0547">Nucleotide-binding</keyword>
<protein>
    <recommendedName>
        <fullName evidence="6">Chromosome partition protein Smc</fullName>
    </recommendedName>
</protein>
<feature type="compositionally biased region" description="Basic and acidic residues" evidence="7">
    <location>
        <begin position="831"/>
        <end position="855"/>
    </location>
</feature>
<accession>A0A809RWF4</accession>
<evidence type="ECO:0000256" key="7">
    <source>
        <dbReference type="SAM" id="MobiDB-lite"/>
    </source>
</evidence>
<gene>
    <name evidence="6" type="primary">smc</name>
    <name evidence="9" type="ORF">NPRO_17970</name>
</gene>
<feature type="binding site" evidence="6">
    <location>
        <begin position="32"/>
        <end position="39"/>
    </location>
    <ligand>
        <name>ATP</name>
        <dbReference type="ChEBI" id="CHEBI:30616"/>
    </ligand>
</feature>
<organism evidence="9 10">
    <name type="scientific">Candidatus Nitrosymbiomonas proteolyticus</name>
    <dbReference type="NCBI Taxonomy" id="2608984"/>
    <lineage>
        <taxon>Bacteria</taxon>
        <taxon>Bacillati</taxon>
        <taxon>Armatimonadota</taxon>
        <taxon>Armatimonadota incertae sedis</taxon>
        <taxon>Candidatus Nitrosymbiomonas</taxon>
    </lineage>
</organism>
<dbReference type="GO" id="GO:0007059">
    <property type="term" value="P:chromosome segregation"/>
    <property type="evidence" value="ECO:0007669"/>
    <property type="project" value="UniProtKB-UniRule"/>
</dbReference>
<evidence type="ECO:0000256" key="2">
    <source>
        <dbReference type="ARBA" id="ARBA00022741"/>
    </source>
</evidence>
<keyword evidence="3 6" id="KW-0067">ATP-binding</keyword>
<feature type="domain" description="SMC hinge" evidence="8">
    <location>
        <begin position="512"/>
        <end position="630"/>
    </location>
</feature>
<comment type="domain">
    <text evidence="6">Contains large globular domains required for ATP hydrolysis at each terminus and a third globular domain forming a flexible hinge near the middle of the molecule. These domains are separated by coiled-coil structures.</text>
</comment>
<evidence type="ECO:0000259" key="8">
    <source>
        <dbReference type="SMART" id="SM00968"/>
    </source>
</evidence>
<dbReference type="Pfam" id="PF06470">
    <property type="entry name" value="SMC_hinge"/>
    <property type="match status" value="1"/>
</dbReference>
<dbReference type="GO" id="GO:0016887">
    <property type="term" value="F:ATP hydrolysis activity"/>
    <property type="evidence" value="ECO:0007669"/>
    <property type="project" value="InterPro"/>
</dbReference>
<proteinExistence type="inferred from homology"/>
<evidence type="ECO:0000256" key="3">
    <source>
        <dbReference type="ARBA" id="ARBA00022840"/>
    </source>
</evidence>
<feature type="compositionally biased region" description="Polar residues" evidence="7">
    <location>
        <begin position="818"/>
        <end position="827"/>
    </location>
</feature>